<accession>A0ABM0M3X5</accession>
<keyword evidence="2" id="KW-1185">Reference proteome</keyword>
<dbReference type="InterPro" id="IPR000195">
    <property type="entry name" value="Rab-GAP-TBC_dom"/>
</dbReference>
<dbReference type="PANTHER" id="PTHR16110:SF1">
    <property type="entry name" value="TBC1 DOMAIN FAMILY MEMBER 19"/>
    <property type="match status" value="1"/>
</dbReference>
<gene>
    <name evidence="3" type="primary">LOC100377614</name>
</gene>
<name>A0ABM0M3X5_SACKO</name>
<dbReference type="InterPro" id="IPR035969">
    <property type="entry name" value="Rab-GAP_TBC_sf"/>
</dbReference>
<dbReference type="SMART" id="SM00164">
    <property type="entry name" value="TBC"/>
    <property type="match status" value="1"/>
</dbReference>
<dbReference type="RefSeq" id="XP_006814716.1">
    <property type="nucleotide sequence ID" value="XM_006814653.1"/>
</dbReference>
<reference evidence="3" key="1">
    <citation type="submission" date="2025-08" db="UniProtKB">
        <authorList>
            <consortium name="RefSeq"/>
        </authorList>
    </citation>
    <scope>IDENTIFICATION</scope>
    <source>
        <tissue evidence="3">Testes</tissue>
    </source>
</reference>
<sequence length="533" mass="61341">MSALQGQGDQSEHLSVLIAHIVQELRGTVLHSQLKRAAQFQAGKPNIHLSDLKKEVHSALVETGWERKLRNAVYKHMVLYPQMNHPSSSGEHCKEPLSYIRKSQSNWEKRILKSLNSMCTELSVPLARKRPLQEQKELKMKWNELGTDEPDLSAFRPVYAPKDFLDVLMTLKNPNCNSSHENKSMVHTWGLIQMPFKIKTMKELRDQYWELTMTESQTGVDDLSEIAADVYETERTKLGKKVLQAGHSPLAQQFSKEGCPATQRCDLWAQILGVTSDDIDKLYYEQLKSYVFQHDLLVDSLIYKDIKLTATNDDNYFVFEDYLYQALLVFSRDTHVLKHFANSSATPAKSYIRGKLGMEEYAVVYPPNGVIPFHGFSMFVSPLCYVYHDPVRLYFIFRELYMRYFFRLHNISSHPQGIVALSILFESLLQTHQPQLFYHLREIGAQPLRIAFKWIMRAFSGFLASDQLLLLWDRILAYNSLEILPVLAMAIFAFRRVNLMEVTTFSAADAVMADLTGLKLVPLLQVAIFSSQR</sequence>
<dbReference type="InterPro" id="IPR042507">
    <property type="entry name" value="TBC1D19"/>
</dbReference>
<feature type="domain" description="Rab-GAP TBC" evidence="1">
    <location>
        <begin position="258"/>
        <end position="479"/>
    </location>
</feature>
<dbReference type="PROSITE" id="PS50086">
    <property type="entry name" value="TBC_RABGAP"/>
    <property type="match status" value="1"/>
</dbReference>
<organism evidence="2 3">
    <name type="scientific">Saccoglossus kowalevskii</name>
    <name type="common">Acorn worm</name>
    <dbReference type="NCBI Taxonomy" id="10224"/>
    <lineage>
        <taxon>Eukaryota</taxon>
        <taxon>Metazoa</taxon>
        <taxon>Hemichordata</taxon>
        <taxon>Enteropneusta</taxon>
        <taxon>Harrimaniidae</taxon>
        <taxon>Saccoglossus</taxon>
    </lineage>
</organism>
<evidence type="ECO:0000313" key="2">
    <source>
        <dbReference type="Proteomes" id="UP000694865"/>
    </source>
</evidence>
<dbReference type="Gene3D" id="1.10.472.80">
    <property type="entry name" value="Ypt/Rab-GAP domain of gyp1p, domain 3"/>
    <property type="match status" value="1"/>
</dbReference>
<evidence type="ECO:0000259" key="1">
    <source>
        <dbReference type="PROSITE" id="PS50086"/>
    </source>
</evidence>
<dbReference type="GeneID" id="100377614"/>
<dbReference type="PANTHER" id="PTHR16110">
    <property type="entry name" value="TBC1 DOMAIN FAMILY MEMBER 19"/>
    <property type="match status" value="1"/>
</dbReference>
<protein>
    <submittedName>
        <fullName evidence="3">LOW QUALITY PROTEIN: TBC1 domain family member 19-like</fullName>
    </submittedName>
</protein>
<dbReference type="Pfam" id="PF00566">
    <property type="entry name" value="RabGAP-TBC"/>
    <property type="match status" value="1"/>
</dbReference>
<proteinExistence type="predicted"/>
<dbReference type="SUPFAM" id="SSF47923">
    <property type="entry name" value="Ypt/Rab-GAP domain of gyp1p"/>
    <property type="match status" value="1"/>
</dbReference>
<evidence type="ECO:0000313" key="3">
    <source>
        <dbReference type="RefSeq" id="XP_006814716.1"/>
    </source>
</evidence>
<dbReference type="Proteomes" id="UP000694865">
    <property type="component" value="Unplaced"/>
</dbReference>